<dbReference type="PANTHER" id="PTHR16255">
    <property type="entry name" value="REQUIRED FOR MEIOTIC NUCLEAR DIVISION PROTEIN 1 HOMOLOG"/>
    <property type="match status" value="1"/>
</dbReference>
<comment type="caution">
    <text evidence="1">The sequence shown here is derived from an EMBL/GenBank/DDBJ whole genome shotgun (WGS) entry which is preliminary data.</text>
</comment>
<dbReference type="EMBL" id="CAKMRJ010001291">
    <property type="protein sequence ID" value="CAH1424052.1"/>
    <property type="molecule type" value="Genomic_DNA"/>
</dbReference>
<dbReference type="AlphaFoldDB" id="A0AAU9ME64"/>
<accession>A0AAU9ME64</accession>
<dbReference type="InterPro" id="IPR051624">
    <property type="entry name" value="RMD1/Sad1-interacting"/>
</dbReference>
<evidence type="ECO:0000313" key="1">
    <source>
        <dbReference type="EMBL" id="CAH1424052.1"/>
    </source>
</evidence>
<protein>
    <submittedName>
        <fullName evidence="1">Uncharacterized protein</fullName>
    </submittedName>
</protein>
<sequence length="138" mass="15826">MVEQQIRAIEDAELGEKGVSKDEKNPNGSLISSWKAWIGFETQSHLLDIIRRHASGLLQETRKDDYVVKEKPLLMEDIQGGLDYIAKYAQIYEYLCEEYEVTQRFGNLDYKLKFVEMPVAKRLGTSSADAIKVVLQIQ</sequence>
<dbReference type="PANTHER" id="PTHR16255:SF16">
    <property type="entry name" value="PROTEIN RETARDED ROOT GROWTH, MITOCHONDRIAL"/>
    <property type="match status" value="1"/>
</dbReference>
<name>A0AAU9ME64_9ASTR</name>
<organism evidence="1 2">
    <name type="scientific">Lactuca virosa</name>
    <dbReference type="NCBI Taxonomy" id="75947"/>
    <lineage>
        <taxon>Eukaryota</taxon>
        <taxon>Viridiplantae</taxon>
        <taxon>Streptophyta</taxon>
        <taxon>Embryophyta</taxon>
        <taxon>Tracheophyta</taxon>
        <taxon>Spermatophyta</taxon>
        <taxon>Magnoliopsida</taxon>
        <taxon>eudicotyledons</taxon>
        <taxon>Gunneridae</taxon>
        <taxon>Pentapetalae</taxon>
        <taxon>asterids</taxon>
        <taxon>campanulids</taxon>
        <taxon>Asterales</taxon>
        <taxon>Asteraceae</taxon>
        <taxon>Cichorioideae</taxon>
        <taxon>Cichorieae</taxon>
        <taxon>Lactucinae</taxon>
        <taxon>Lactuca</taxon>
    </lineage>
</organism>
<evidence type="ECO:0000313" key="2">
    <source>
        <dbReference type="Proteomes" id="UP001157418"/>
    </source>
</evidence>
<gene>
    <name evidence="1" type="ORF">LVIROSA_LOCUS11297</name>
</gene>
<dbReference type="Proteomes" id="UP001157418">
    <property type="component" value="Unassembled WGS sequence"/>
</dbReference>
<keyword evidence="2" id="KW-1185">Reference proteome</keyword>
<proteinExistence type="predicted"/>
<reference evidence="1 2" key="1">
    <citation type="submission" date="2022-01" db="EMBL/GenBank/DDBJ databases">
        <authorList>
            <person name="Xiong W."/>
            <person name="Schranz E."/>
        </authorList>
    </citation>
    <scope>NUCLEOTIDE SEQUENCE [LARGE SCALE GENOMIC DNA]</scope>
</reference>